<protein>
    <recommendedName>
        <fullName evidence="3">Nucleoside phosphorylase domain-containing protein</fullName>
    </recommendedName>
</protein>
<evidence type="ECO:0000313" key="1">
    <source>
        <dbReference type="EMBL" id="KAF7507541.1"/>
    </source>
</evidence>
<dbReference type="InterPro" id="IPR027417">
    <property type="entry name" value="P-loop_NTPase"/>
</dbReference>
<evidence type="ECO:0000313" key="2">
    <source>
        <dbReference type="Proteomes" id="UP000606974"/>
    </source>
</evidence>
<name>A0A8H7AI50_9EURO</name>
<evidence type="ECO:0008006" key="3">
    <source>
        <dbReference type="Google" id="ProtNLM"/>
    </source>
</evidence>
<reference evidence="1" key="1">
    <citation type="submission" date="2020-02" db="EMBL/GenBank/DDBJ databases">
        <authorList>
            <person name="Palmer J.M."/>
        </authorList>
    </citation>
    <scope>NUCLEOTIDE SEQUENCE</scope>
    <source>
        <strain evidence="1">EPUS1.4</strain>
        <tissue evidence="1">Thallus</tissue>
    </source>
</reference>
<dbReference type="InterPro" id="IPR053137">
    <property type="entry name" value="NLR-like"/>
</dbReference>
<dbReference type="InterPro" id="IPR035994">
    <property type="entry name" value="Nucleoside_phosphorylase_sf"/>
</dbReference>
<organism evidence="1 2">
    <name type="scientific">Endocarpon pusillum</name>
    <dbReference type="NCBI Taxonomy" id="364733"/>
    <lineage>
        <taxon>Eukaryota</taxon>
        <taxon>Fungi</taxon>
        <taxon>Dikarya</taxon>
        <taxon>Ascomycota</taxon>
        <taxon>Pezizomycotina</taxon>
        <taxon>Eurotiomycetes</taxon>
        <taxon>Chaetothyriomycetidae</taxon>
        <taxon>Verrucariales</taxon>
        <taxon>Verrucariaceae</taxon>
        <taxon>Endocarpon</taxon>
    </lineage>
</organism>
<dbReference type="SUPFAM" id="SSF52540">
    <property type="entry name" value="P-loop containing nucleoside triphosphate hydrolases"/>
    <property type="match status" value="1"/>
</dbReference>
<dbReference type="AlphaFoldDB" id="A0A8H7AI50"/>
<dbReference type="Proteomes" id="UP000606974">
    <property type="component" value="Unassembled WGS sequence"/>
</dbReference>
<dbReference type="PANTHER" id="PTHR46082:SF11">
    <property type="entry name" value="AAA+ ATPASE DOMAIN-CONTAINING PROTEIN-RELATED"/>
    <property type="match status" value="1"/>
</dbReference>
<comment type="caution">
    <text evidence="1">The sequence shown here is derived from an EMBL/GenBank/DDBJ whole genome shotgun (WGS) entry which is preliminary data.</text>
</comment>
<dbReference type="EMBL" id="JAACFV010000067">
    <property type="protein sequence ID" value="KAF7507541.1"/>
    <property type="molecule type" value="Genomic_DNA"/>
</dbReference>
<dbReference type="SUPFAM" id="SSF53167">
    <property type="entry name" value="Purine and uridine phosphorylases"/>
    <property type="match status" value="1"/>
</dbReference>
<dbReference type="OrthoDB" id="5986190at2759"/>
<dbReference type="PANTHER" id="PTHR46082">
    <property type="entry name" value="ATP/GTP-BINDING PROTEIN-RELATED"/>
    <property type="match status" value="1"/>
</dbReference>
<dbReference type="GO" id="GO:0003824">
    <property type="term" value="F:catalytic activity"/>
    <property type="evidence" value="ECO:0007669"/>
    <property type="project" value="InterPro"/>
</dbReference>
<dbReference type="Gene3D" id="3.40.50.1580">
    <property type="entry name" value="Nucleoside phosphorylase domain"/>
    <property type="match status" value="1"/>
</dbReference>
<sequence>MAPSTLTHNDYTVAWICAVEVELIAACELLEEEYPRLPKQPHDNNAYSFGRIGSHNVVIAGLPSGKYGVSSAAAIAKDLLRSFPYIRIGLMVGIGGGAPNRKHDIRLGDVVVSSPTGETGGVIHYEFGKMIQNKGFEHKGSLNAPPTALLTALHDIRALHARKGHRIVDSANAMIQRNSRLRKKFKHPGLEHDRLYATNYVHVDDDQPCVDVCDDTTLIMRKPRSEDEDNPVIHYGLIASADKLMKDATIRDRLAAEHDVLCFEMEAAGLMDNFPCLVVRGICYYSDTHENDEWQGYAAATAAAYAKELLQAMPGEEVVSTNLVLRTGLKPPVPSAPPKPVFTVPFERDKYFVGREGIITHIEEKLREQHRASLSGWGGMGKSQIAIEYAHRFRKKHPQYHIFWVYAANPSRFYQSYQEIARRLEIPRHNDPAVDVRVLVLNWLNEQDAQWLMILDNADDAELFFPSDGKPSSRENSVSEKPLIRYLPRFLSSSKLLLITTRRKNLGEDLINGEQCIEVPPFSMHEALLLLQERSKDPARNVDSPESTKLMDILGCIPLAINQAAAFIRKNQMSLQKYLAALEKDEKNLKDFLSAELQDARRERGFPNAIFRTWKLSFSQIQEQEPHAAELLALMALFDRRNIPESLLRDPEDSGYDFSTAISTLKTFALIM</sequence>
<proteinExistence type="predicted"/>
<dbReference type="Gene3D" id="3.40.50.300">
    <property type="entry name" value="P-loop containing nucleotide triphosphate hydrolases"/>
    <property type="match status" value="1"/>
</dbReference>
<dbReference type="GO" id="GO:0009116">
    <property type="term" value="P:nucleoside metabolic process"/>
    <property type="evidence" value="ECO:0007669"/>
    <property type="project" value="InterPro"/>
</dbReference>
<accession>A0A8H7AI50</accession>
<gene>
    <name evidence="1" type="ORF">GJ744_010332</name>
</gene>
<keyword evidence="2" id="KW-1185">Reference proteome</keyword>